<dbReference type="Pfam" id="PF03150">
    <property type="entry name" value="CCP_MauG"/>
    <property type="match status" value="1"/>
</dbReference>
<keyword evidence="7" id="KW-0732">Signal</keyword>
<keyword evidence="5 6" id="KW-0408">Iron</keyword>
<dbReference type="PROSITE" id="PS51007">
    <property type="entry name" value="CYTC"/>
    <property type="match status" value="2"/>
</dbReference>
<feature type="signal peptide" evidence="7">
    <location>
        <begin position="1"/>
        <end position="16"/>
    </location>
</feature>
<evidence type="ECO:0000256" key="3">
    <source>
        <dbReference type="ARBA" id="ARBA00022723"/>
    </source>
</evidence>
<keyword evidence="10" id="KW-1185">Reference proteome</keyword>
<evidence type="ECO:0000256" key="5">
    <source>
        <dbReference type="ARBA" id="ARBA00023004"/>
    </source>
</evidence>
<dbReference type="InterPro" id="IPR009056">
    <property type="entry name" value="Cyt_c-like_dom"/>
</dbReference>
<evidence type="ECO:0000256" key="6">
    <source>
        <dbReference type="PROSITE-ProRule" id="PRU00433"/>
    </source>
</evidence>
<evidence type="ECO:0000259" key="8">
    <source>
        <dbReference type="PROSITE" id="PS51007"/>
    </source>
</evidence>
<dbReference type="Gene3D" id="1.10.760.10">
    <property type="entry name" value="Cytochrome c-like domain"/>
    <property type="match status" value="2"/>
</dbReference>
<dbReference type="Pfam" id="PF00034">
    <property type="entry name" value="Cytochrom_C"/>
    <property type="match status" value="1"/>
</dbReference>
<reference evidence="9 10" key="1">
    <citation type="submission" date="2022-06" db="EMBL/GenBank/DDBJ databases">
        <title>Ideonella sp. NS12-5 Genome sequencing and assembly.</title>
        <authorList>
            <person name="Jung Y."/>
        </authorList>
    </citation>
    <scope>NUCLEOTIDE SEQUENCE [LARGE SCALE GENOMIC DNA]</scope>
    <source>
        <strain evidence="9 10">NS12-5</strain>
    </source>
</reference>
<dbReference type="RefSeq" id="WP_252772275.1">
    <property type="nucleotide sequence ID" value="NZ_JAMXMC010000021.1"/>
</dbReference>
<evidence type="ECO:0000256" key="4">
    <source>
        <dbReference type="ARBA" id="ARBA00023002"/>
    </source>
</evidence>
<accession>A0ABT1BUW6</accession>
<comment type="caution">
    <text evidence="9">The sequence shown here is derived from an EMBL/GenBank/DDBJ whole genome shotgun (WGS) entry which is preliminary data.</text>
</comment>
<dbReference type="PANTHER" id="PTHR30600:SF14">
    <property type="entry name" value="CYTOCHROME C PEROXIDASE"/>
    <property type="match status" value="1"/>
</dbReference>
<dbReference type="PANTHER" id="PTHR30600">
    <property type="entry name" value="CYTOCHROME C PEROXIDASE-RELATED"/>
    <property type="match status" value="1"/>
</dbReference>
<dbReference type="Proteomes" id="UP001204851">
    <property type="component" value="Unassembled WGS sequence"/>
</dbReference>
<name>A0ABT1BUW6_9BURK</name>
<dbReference type="InterPro" id="IPR023929">
    <property type="entry name" value="MbnH-like"/>
</dbReference>
<keyword evidence="3 6" id="KW-0479">Metal-binding</keyword>
<feature type="chain" id="PRO_5046270233" evidence="7">
    <location>
        <begin position="17"/>
        <end position="411"/>
    </location>
</feature>
<feature type="domain" description="Cytochrome c" evidence="8">
    <location>
        <begin position="248"/>
        <end position="390"/>
    </location>
</feature>
<feature type="domain" description="Cytochrome c" evidence="8">
    <location>
        <begin position="88"/>
        <end position="195"/>
    </location>
</feature>
<keyword evidence="4" id="KW-0560">Oxidoreductase</keyword>
<proteinExistence type="predicted"/>
<evidence type="ECO:0000256" key="7">
    <source>
        <dbReference type="SAM" id="SignalP"/>
    </source>
</evidence>
<organism evidence="9 10">
    <name type="scientific">Ideonella oryzae</name>
    <dbReference type="NCBI Taxonomy" id="2937441"/>
    <lineage>
        <taxon>Bacteria</taxon>
        <taxon>Pseudomonadati</taxon>
        <taxon>Pseudomonadota</taxon>
        <taxon>Betaproteobacteria</taxon>
        <taxon>Burkholderiales</taxon>
        <taxon>Sphaerotilaceae</taxon>
        <taxon>Ideonella</taxon>
    </lineage>
</organism>
<dbReference type="InterPro" id="IPR036909">
    <property type="entry name" value="Cyt_c-like_dom_sf"/>
</dbReference>
<dbReference type="SUPFAM" id="SSF46626">
    <property type="entry name" value="Cytochrome c"/>
    <property type="match status" value="2"/>
</dbReference>
<evidence type="ECO:0000256" key="1">
    <source>
        <dbReference type="ARBA" id="ARBA00004196"/>
    </source>
</evidence>
<gene>
    <name evidence="9" type="ORF">M0L44_21715</name>
</gene>
<evidence type="ECO:0000313" key="10">
    <source>
        <dbReference type="Proteomes" id="UP001204851"/>
    </source>
</evidence>
<comment type="subcellular location">
    <subcellularLocation>
        <location evidence="1">Cell envelope</location>
    </subcellularLocation>
</comment>
<evidence type="ECO:0000313" key="9">
    <source>
        <dbReference type="EMBL" id="MCO5979327.1"/>
    </source>
</evidence>
<evidence type="ECO:0000256" key="2">
    <source>
        <dbReference type="ARBA" id="ARBA00022617"/>
    </source>
</evidence>
<dbReference type="EMBL" id="JAMXMC010000021">
    <property type="protein sequence ID" value="MCO5979327.1"/>
    <property type="molecule type" value="Genomic_DNA"/>
</dbReference>
<keyword evidence="2 6" id="KW-0349">Heme</keyword>
<sequence>MTALSCLRPVWPLALAVVTVVVTGCQRQPAATSEVAPATPAASASEITAPASSPASTVQAQAASDWTWDLPDYLPPPRVPADNPMTQAKVALGRYLFYDTRLSGNGTQACATCHLQKLAFTDGRAHGLGATGQAHPRSPMALGNVGWNATYTWANPALITLERQMTNPLFGETPVEMGVNDRNVKQILQRLADDPAYAPRFAAAFPQDPAGRPTWDHIVKAVSSFERALITTNSKYDQVRQGRARYTAAEARGYALFKSADCIQCHQEPNFGGQFLSVATVKPDVSFHNKGLYNLDGQGAYPAESPGVIEITGKASDMGMYRAPTLRNIELTAPYMHDGSVATLGEVIDLYAAGGRGAGKDSPLKSPLLRPRHFSAQDRTDLIAFLKTLTDHQFIRDPRYSDPFPAAPKKS</sequence>
<dbReference type="NCBIfam" id="TIGR04039">
    <property type="entry name" value="MXAN_0977_Heme2"/>
    <property type="match status" value="1"/>
</dbReference>
<dbReference type="InterPro" id="IPR004852">
    <property type="entry name" value="Di-haem_cyt_c_peroxidsae"/>
</dbReference>
<dbReference type="InterPro" id="IPR051395">
    <property type="entry name" value="Cytochrome_c_Peroxidase/MauG"/>
</dbReference>
<protein>
    <submittedName>
        <fullName evidence="9">Di-heme enzyme</fullName>
    </submittedName>
</protein>